<keyword evidence="1" id="KW-0732">Signal</keyword>
<dbReference type="InterPro" id="IPR046661">
    <property type="entry name" value="DUF6770"/>
</dbReference>
<accession>A0A9X2BKI0</accession>
<feature type="signal peptide" evidence="1">
    <location>
        <begin position="1"/>
        <end position="18"/>
    </location>
</feature>
<sequence>MKNTYLFFLFLLSTVSFAQSYAILNSADGELMTFKPIYDKESLYGYVEVRKMNIDEQRNVTFKYIVLDVNFNKLCSGDLVEKQSPKATKRDLNDISFNNGYLRFDFTERVYALGSYQYSAQNIDYFFKTYQVVDIKENVIVSKGVYNTEVQDFTFKNRKKDNYVYTTYDLQNTGFLIEKDDFYDLGKPNEKDTYYAVNYKNEKIWEYNSTRSFKKYILNYSVFSTSEKYIVLKGYFSKGSKKADIHFLILDAKTGKELLYLPQTSKYTITSEYIYLLDEKLYTGGCYYKKDKKEQYNSDESLGIYQTVIDLTKKEVIQDKYVAYSEFPNLKINKYGKVRGEGYLNFQKRGINTDGTFLILAESYWQKKTYRAYTNLYTFSLDKDFNPTKTVEYDVKRTRGYKYDFTQTLPNKTGRAYFFFDKNDDKDLELNILNYYYKSKKEVIQKIPITNDDSVISVFPAKTGYVAIAEYFKKPKKSGKHMEIRLEKLNYDRE</sequence>
<protein>
    <recommendedName>
        <fullName evidence="4">DKNYY family protein</fullName>
    </recommendedName>
</protein>
<dbReference type="EMBL" id="JALNUB010000001">
    <property type="protein sequence ID" value="MCK8140693.1"/>
    <property type="molecule type" value="Genomic_DNA"/>
</dbReference>
<evidence type="ECO:0000256" key="1">
    <source>
        <dbReference type="SAM" id="SignalP"/>
    </source>
</evidence>
<feature type="chain" id="PRO_5040853587" description="DKNYY family protein" evidence="1">
    <location>
        <begin position="19"/>
        <end position="494"/>
    </location>
</feature>
<organism evidence="2 3">
    <name type="scientific">Flavobacterium pygoscelis</name>
    <dbReference type="NCBI Taxonomy" id="2893176"/>
    <lineage>
        <taxon>Bacteria</taxon>
        <taxon>Pseudomonadati</taxon>
        <taxon>Bacteroidota</taxon>
        <taxon>Flavobacteriia</taxon>
        <taxon>Flavobacteriales</taxon>
        <taxon>Flavobacteriaceae</taxon>
        <taxon>Flavobacterium</taxon>
    </lineage>
</organism>
<evidence type="ECO:0000313" key="2">
    <source>
        <dbReference type="EMBL" id="MCK8140693.1"/>
    </source>
</evidence>
<comment type="caution">
    <text evidence="2">The sequence shown here is derived from an EMBL/GenBank/DDBJ whole genome shotgun (WGS) entry which is preliminary data.</text>
</comment>
<gene>
    <name evidence="2" type="ORF">MW871_02180</name>
</gene>
<keyword evidence="3" id="KW-1185">Reference proteome</keyword>
<reference evidence="2" key="1">
    <citation type="submission" date="2022-04" db="EMBL/GenBank/DDBJ databases">
        <title>Flavobacterium pygoscelis sp. nov. isolated from Chinstrap chick (Pygoscelis antarcticus).</title>
        <authorList>
            <person name="Irgang R."/>
            <person name="Poblete-Morales M."/>
            <person name="Avendano-Herrera R."/>
        </authorList>
    </citation>
    <scope>NUCLEOTIDE SEQUENCE</scope>
    <source>
        <strain evidence="2">I-SCBP12n</strain>
    </source>
</reference>
<dbReference type="RefSeq" id="WP_248427394.1">
    <property type="nucleotide sequence ID" value="NZ_JALNUB010000001.1"/>
</dbReference>
<name>A0A9X2BKI0_9FLAO</name>
<proteinExistence type="predicted"/>
<evidence type="ECO:0008006" key="4">
    <source>
        <dbReference type="Google" id="ProtNLM"/>
    </source>
</evidence>
<dbReference type="Proteomes" id="UP001139260">
    <property type="component" value="Unassembled WGS sequence"/>
</dbReference>
<evidence type="ECO:0000313" key="3">
    <source>
        <dbReference type="Proteomes" id="UP001139260"/>
    </source>
</evidence>
<dbReference type="Pfam" id="PF20559">
    <property type="entry name" value="DUF6770"/>
    <property type="match status" value="1"/>
</dbReference>
<dbReference type="AlphaFoldDB" id="A0A9X2BKI0"/>